<dbReference type="AlphaFoldDB" id="A0A1G6A045"/>
<feature type="transmembrane region" description="Helical" evidence="1">
    <location>
        <begin position="171"/>
        <end position="190"/>
    </location>
</feature>
<feature type="transmembrane region" description="Helical" evidence="1">
    <location>
        <begin position="67"/>
        <end position="87"/>
    </location>
</feature>
<accession>A0A1G6A045</accession>
<feature type="transmembrane region" description="Helical" evidence="1">
    <location>
        <begin position="255"/>
        <end position="275"/>
    </location>
</feature>
<protein>
    <submittedName>
        <fullName evidence="2">Uncharacterized protein</fullName>
    </submittedName>
</protein>
<keyword evidence="3" id="KW-1185">Reference proteome</keyword>
<keyword evidence="1" id="KW-0472">Membrane</keyword>
<proteinExistence type="predicted"/>
<organism evidence="2 3">
    <name type="scientific">Desulfonatronum thiosulfatophilum</name>
    <dbReference type="NCBI Taxonomy" id="617002"/>
    <lineage>
        <taxon>Bacteria</taxon>
        <taxon>Pseudomonadati</taxon>
        <taxon>Thermodesulfobacteriota</taxon>
        <taxon>Desulfovibrionia</taxon>
        <taxon>Desulfovibrionales</taxon>
        <taxon>Desulfonatronaceae</taxon>
        <taxon>Desulfonatronum</taxon>
    </lineage>
</organism>
<dbReference type="EMBL" id="FMXO01000001">
    <property type="protein sequence ID" value="SDB01787.1"/>
    <property type="molecule type" value="Genomic_DNA"/>
</dbReference>
<name>A0A1G6A045_9BACT</name>
<evidence type="ECO:0000256" key="1">
    <source>
        <dbReference type="SAM" id="Phobius"/>
    </source>
</evidence>
<reference evidence="2 3" key="1">
    <citation type="submission" date="2016-10" db="EMBL/GenBank/DDBJ databases">
        <authorList>
            <person name="de Groot N.N."/>
        </authorList>
    </citation>
    <scope>NUCLEOTIDE SEQUENCE [LARGE SCALE GENOMIC DNA]</scope>
    <source>
        <strain evidence="2 3">ASO4-2</strain>
    </source>
</reference>
<sequence length="284" mass="31792">MTHRVYDAATHVFDPLHAYWESETNRKIVTALLVALFLSSLIAIELNRQALLPDPFREIIGYSHFQAINAAFTLVLLLEVVSLIFVLPCSVSKSVGKQFEILALILLRNSFKELVYLPEPIQIGTDLTPVLRILSDGFGALAIFVILGFYYRQQKHRGELMSGETRYRFVAAKKLVALGLLVVFLGLGLYGGWDFLFETRTFAFFATFYTVLIFSDILLVLVSHRFLPTFHAVLRNSGYAVSTLLLRLSLTAPPYYDAGIGVAAALFALSLTWTYNNFYASGEG</sequence>
<keyword evidence="1" id="KW-1133">Transmembrane helix</keyword>
<evidence type="ECO:0000313" key="3">
    <source>
        <dbReference type="Proteomes" id="UP000198771"/>
    </source>
</evidence>
<dbReference type="OrthoDB" id="820796at2"/>
<feature type="transmembrane region" description="Helical" evidence="1">
    <location>
        <begin position="130"/>
        <end position="151"/>
    </location>
</feature>
<keyword evidence="1" id="KW-0812">Transmembrane</keyword>
<feature type="transmembrane region" description="Helical" evidence="1">
    <location>
        <begin position="202"/>
        <end position="222"/>
    </location>
</feature>
<gene>
    <name evidence="2" type="ORF">SAMN05660653_00021</name>
</gene>
<feature type="transmembrane region" description="Helical" evidence="1">
    <location>
        <begin position="28"/>
        <end position="46"/>
    </location>
</feature>
<dbReference type="STRING" id="617002.SAMN05660653_00021"/>
<dbReference type="Proteomes" id="UP000198771">
    <property type="component" value="Unassembled WGS sequence"/>
</dbReference>
<evidence type="ECO:0000313" key="2">
    <source>
        <dbReference type="EMBL" id="SDB01787.1"/>
    </source>
</evidence>